<evidence type="ECO:0000256" key="1">
    <source>
        <dbReference type="ARBA" id="ARBA00004701"/>
    </source>
</evidence>
<dbReference type="OrthoDB" id="5193947at2"/>
<feature type="binding site" evidence="10">
    <location>
        <position position="120"/>
    </location>
    <ligand>
        <name>NAD(+)</name>
        <dbReference type="ChEBI" id="CHEBI:57540"/>
    </ligand>
</feature>
<feature type="binding site" evidence="9">
    <location>
        <position position="242"/>
    </location>
    <ligand>
        <name>substrate</name>
    </ligand>
</feature>
<evidence type="ECO:0000256" key="3">
    <source>
        <dbReference type="ARBA" id="ARBA00012954"/>
    </source>
</evidence>
<dbReference type="InterPro" id="IPR036291">
    <property type="entry name" value="NAD(P)-bd_dom_sf"/>
</dbReference>
<dbReference type="PANTHER" id="PTHR43750:SF3">
    <property type="entry name" value="UDP-GLUCOSE 6-DEHYDROGENASE TUAD"/>
    <property type="match status" value="1"/>
</dbReference>
<dbReference type="Pfam" id="PF03721">
    <property type="entry name" value="UDPG_MGDP_dh_N"/>
    <property type="match status" value="1"/>
</dbReference>
<feature type="binding site" evidence="9">
    <location>
        <position position="361"/>
    </location>
    <ligand>
        <name>substrate</name>
    </ligand>
</feature>
<dbReference type="GO" id="GO:0051287">
    <property type="term" value="F:NAD binding"/>
    <property type="evidence" value="ECO:0007669"/>
    <property type="project" value="InterPro"/>
</dbReference>
<feature type="binding site" evidence="10">
    <location>
        <position position="301"/>
    </location>
    <ligand>
        <name>NAD(+)</name>
        <dbReference type="ChEBI" id="CHEBI:57540"/>
    </ligand>
</feature>
<dbReference type="PANTHER" id="PTHR43750">
    <property type="entry name" value="UDP-GLUCOSE 6-DEHYDROGENASE TUAD"/>
    <property type="match status" value="1"/>
</dbReference>
<dbReference type="SMART" id="SM00984">
    <property type="entry name" value="UDPG_MGDP_dh_C"/>
    <property type="match status" value="1"/>
</dbReference>
<reference evidence="13 14" key="1">
    <citation type="submission" date="2019-04" db="EMBL/GenBank/DDBJ databases">
        <title>Isolation and identification of Cellulomonas shaoxiangyii sp. Nov. isolated from feces of the Tibetan antelopes (Pantholops hodgsonii) in the Qinghai-Tibet plateau of China.</title>
        <authorList>
            <person name="Tian Z."/>
        </authorList>
    </citation>
    <scope>NUCLEOTIDE SEQUENCE [LARGE SCALE GENOMIC DNA]</scope>
    <source>
        <strain evidence="13 14">Z28</strain>
    </source>
</reference>
<keyword evidence="4 7" id="KW-0560">Oxidoreductase</keyword>
<feature type="binding site" evidence="10">
    <location>
        <position position="64"/>
    </location>
    <ligand>
        <name>NAD(+)</name>
        <dbReference type="ChEBI" id="CHEBI:57540"/>
    </ligand>
</feature>
<dbReference type="InterPro" id="IPR028357">
    <property type="entry name" value="UDPglc_DH_bac"/>
</dbReference>
<dbReference type="UniPathway" id="UPA00038">
    <property type="reaction ID" value="UER00491"/>
</dbReference>
<name>A0A4V1CMB9_9CELL</name>
<gene>
    <name evidence="13" type="ORF">E5225_01395</name>
</gene>
<feature type="region of interest" description="Disordered" evidence="11">
    <location>
        <begin position="1"/>
        <end position="31"/>
    </location>
</feature>
<dbReference type="AlphaFoldDB" id="A0A4V1CMB9"/>
<feature type="active site" description="Nucleophile" evidence="8">
    <location>
        <position position="298"/>
    </location>
</feature>
<evidence type="ECO:0000256" key="9">
    <source>
        <dbReference type="PIRSR" id="PIRSR500134-2"/>
    </source>
</evidence>
<dbReference type="InterPro" id="IPR008927">
    <property type="entry name" value="6-PGluconate_DH-like_C_sf"/>
</dbReference>
<feature type="binding site" evidence="10">
    <location>
        <position position="156"/>
    </location>
    <ligand>
        <name>NAD(+)</name>
        <dbReference type="ChEBI" id="CHEBI:57540"/>
    </ligand>
</feature>
<evidence type="ECO:0000313" key="14">
    <source>
        <dbReference type="Proteomes" id="UP000296469"/>
    </source>
</evidence>
<comment type="catalytic activity">
    <reaction evidence="6 7">
        <text>UDP-alpha-D-glucose + 2 NAD(+) + H2O = UDP-alpha-D-glucuronate + 2 NADH + 3 H(+)</text>
        <dbReference type="Rhea" id="RHEA:23596"/>
        <dbReference type="ChEBI" id="CHEBI:15377"/>
        <dbReference type="ChEBI" id="CHEBI:15378"/>
        <dbReference type="ChEBI" id="CHEBI:57540"/>
        <dbReference type="ChEBI" id="CHEBI:57945"/>
        <dbReference type="ChEBI" id="CHEBI:58052"/>
        <dbReference type="ChEBI" id="CHEBI:58885"/>
        <dbReference type="EC" id="1.1.1.22"/>
    </reaction>
</comment>
<feature type="binding site" evidence="10">
    <location>
        <position position="190"/>
    </location>
    <ligand>
        <name>NAD(+)</name>
        <dbReference type="ChEBI" id="CHEBI:57540"/>
    </ligand>
</feature>
<evidence type="ECO:0000256" key="10">
    <source>
        <dbReference type="PIRSR" id="PIRSR500134-3"/>
    </source>
</evidence>
<feature type="binding site" evidence="9">
    <location>
        <position position="295"/>
    </location>
    <ligand>
        <name>substrate</name>
    </ligand>
</feature>
<dbReference type="PIRSF" id="PIRSF500134">
    <property type="entry name" value="UDPglc_DH_bac"/>
    <property type="match status" value="1"/>
</dbReference>
<evidence type="ECO:0000256" key="7">
    <source>
        <dbReference type="PIRNR" id="PIRNR000124"/>
    </source>
</evidence>
<dbReference type="GO" id="GO:0000271">
    <property type="term" value="P:polysaccharide biosynthetic process"/>
    <property type="evidence" value="ECO:0007669"/>
    <property type="project" value="InterPro"/>
</dbReference>
<dbReference type="InterPro" id="IPR036220">
    <property type="entry name" value="UDP-Glc/GDP-Man_DH_C_sf"/>
</dbReference>
<feature type="binding site" evidence="10">
    <location>
        <position position="368"/>
    </location>
    <ligand>
        <name>NAD(+)</name>
        <dbReference type="ChEBI" id="CHEBI:57540"/>
    </ligand>
</feature>
<dbReference type="Pfam" id="PF00984">
    <property type="entry name" value="UDPG_MGDP_dh"/>
    <property type="match status" value="1"/>
</dbReference>
<feature type="compositionally biased region" description="Low complexity" evidence="11">
    <location>
        <begin position="16"/>
        <end position="25"/>
    </location>
</feature>
<comment type="similarity">
    <text evidence="2 7">Belongs to the UDP-glucose/GDP-mannose dehydrogenase family.</text>
</comment>
<dbReference type="GO" id="GO:0006065">
    <property type="term" value="P:UDP-glucuronate biosynthetic process"/>
    <property type="evidence" value="ECO:0007669"/>
    <property type="project" value="UniProtKB-UniPathway"/>
</dbReference>
<keyword evidence="14" id="KW-1185">Reference proteome</keyword>
<dbReference type="Gene3D" id="1.20.5.100">
    <property type="entry name" value="Cytochrome c1, transmembrane anchor, C-terminal"/>
    <property type="match status" value="1"/>
</dbReference>
<evidence type="ECO:0000256" key="4">
    <source>
        <dbReference type="ARBA" id="ARBA00023002"/>
    </source>
</evidence>
<accession>A0A4V1CMB9</accession>
<evidence type="ECO:0000256" key="5">
    <source>
        <dbReference type="ARBA" id="ARBA00023027"/>
    </source>
</evidence>
<feature type="domain" description="UDP-glucose/GDP-mannose dehydrogenase C-terminal" evidence="12">
    <location>
        <begin position="354"/>
        <end position="455"/>
    </location>
</feature>
<dbReference type="GO" id="GO:0003979">
    <property type="term" value="F:UDP-glucose 6-dehydrogenase activity"/>
    <property type="evidence" value="ECO:0007669"/>
    <property type="project" value="UniProtKB-EC"/>
</dbReference>
<feature type="binding site" evidence="10">
    <location>
        <position position="69"/>
    </location>
    <ligand>
        <name>NAD(+)</name>
        <dbReference type="ChEBI" id="CHEBI:57540"/>
    </ligand>
</feature>
<dbReference type="InterPro" id="IPR017476">
    <property type="entry name" value="UDP-Glc/GDP-Man"/>
</dbReference>
<sequence length="473" mass="49395">MKSLRTAVRPDALPTPDLAPTSAPDLAPPPADAPLRITVLGTGYLGATHAVAMAELGFDVTGVDTDQSKVDALAAGKVPFFEPGLDVLLEKNLATGRLRFTTDVASAVSQGDVHFVCVGTPQQRTSHAADLRFVEAATSAIARHLTKDAVIVGKSTVPVGTAARLRELVAREAPAGVEAELVWNPEFLREGKAVADTLHPDRIVLGGVSARAEATLRRVYAGPIGEGTPVVVCDLPTAELVKVSANAFLATKISFINAIAGVCEAAGADVTVLADALGHDVRIGRQFLDAGLGFGGGCLPKDIRALMHRANELGAYRASALLQQVDEINMGQRERVIDLALAACDGSVLNKRVGVLGAAFKPLTDDVRDSPALNVAAALHLRGAQVTVYDPEAGDTARRLFPTLSYATSAEEAVEGADVVLVLTEWDEFLQVDPAALAPLTASPRLIDARGKLAADAWRAAGWQFTGLGRVAA</sequence>
<protein>
    <recommendedName>
        <fullName evidence="3 7">UDP-glucose 6-dehydrogenase</fullName>
        <ecNumber evidence="3 7">1.1.1.22</ecNumber>
    </recommendedName>
</protein>
<dbReference type="EC" id="1.1.1.22" evidence="3 7"/>
<dbReference type="Pfam" id="PF03720">
    <property type="entry name" value="UDPG_MGDP_dh_C"/>
    <property type="match status" value="1"/>
</dbReference>
<dbReference type="NCBIfam" id="TIGR03026">
    <property type="entry name" value="NDP-sugDHase"/>
    <property type="match status" value="1"/>
</dbReference>
<dbReference type="KEGG" id="celz:E5225_01395"/>
<evidence type="ECO:0000313" key="13">
    <source>
        <dbReference type="EMBL" id="QCB92405.1"/>
    </source>
</evidence>
<feature type="binding site" evidence="9">
    <location>
        <begin position="187"/>
        <end position="190"/>
    </location>
    <ligand>
        <name>substrate</name>
    </ligand>
</feature>
<dbReference type="SUPFAM" id="SSF52413">
    <property type="entry name" value="UDP-glucose/GDP-mannose dehydrogenase C-terminal domain"/>
    <property type="match status" value="1"/>
</dbReference>
<dbReference type="EMBL" id="CP039291">
    <property type="protein sequence ID" value="QCB92405.1"/>
    <property type="molecule type" value="Genomic_DNA"/>
</dbReference>
<evidence type="ECO:0000256" key="11">
    <source>
        <dbReference type="SAM" id="MobiDB-lite"/>
    </source>
</evidence>
<evidence type="ECO:0000256" key="6">
    <source>
        <dbReference type="ARBA" id="ARBA00047473"/>
    </source>
</evidence>
<dbReference type="RefSeq" id="WP_135972793.1">
    <property type="nucleotide sequence ID" value="NZ_CP039291.1"/>
</dbReference>
<dbReference type="InterPro" id="IPR001732">
    <property type="entry name" value="UDP-Glc/GDP-Man_DH_N"/>
</dbReference>
<organism evidence="13 14">
    <name type="scientific">Cellulomonas shaoxiangyii</name>
    <dbReference type="NCBI Taxonomy" id="2566013"/>
    <lineage>
        <taxon>Bacteria</taxon>
        <taxon>Bacillati</taxon>
        <taxon>Actinomycetota</taxon>
        <taxon>Actinomycetes</taxon>
        <taxon>Micrococcales</taxon>
        <taxon>Cellulomonadaceae</taxon>
        <taxon>Cellulomonas</taxon>
    </lineage>
</organism>
<dbReference type="SUPFAM" id="SSF48179">
    <property type="entry name" value="6-phosphogluconate dehydrogenase C-terminal domain-like"/>
    <property type="match status" value="1"/>
</dbReference>
<dbReference type="PIRSF" id="PIRSF000124">
    <property type="entry name" value="UDPglc_GDPman_dh"/>
    <property type="match status" value="1"/>
</dbReference>
<dbReference type="SUPFAM" id="SSF51735">
    <property type="entry name" value="NAD(P)-binding Rossmann-fold domains"/>
    <property type="match status" value="1"/>
</dbReference>
<feature type="binding site" evidence="9">
    <location>
        <begin position="287"/>
        <end position="291"/>
    </location>
    <ligand>
        <name>substrate</name>
    </ligand>
</feature>
<keyword evidence="5 7" id="KW-0520">NAD</keyword>
<evidence type="ECO:0000256" key="2">
    <source>
        <dbReference type="ARBA" id="ARBA00006601"/>
    </source>
</evidence>
<dbReference type="Gene3D" id="3.40.50.720">
    <property type="entry name" value="NAD(P)-binding Rossmann-like Domain"/>
    <property type="match status" value="2"/>
</dbReference>
<evidence type="ECO:0000259" key="12">
    <source>
        <dbReference type="SMART" id="SM00984"/>
    </source>
</evidence>
<dbReference type="InterPro" id="IPR014027">
    <property type="entry name" value="UDP-Glc/GDP-Man_DH_C"/>
</dbReference>
<proteinExistence type="inferred from homology"/>
<evidence type="ECO:0000256" key="8">
    <source>
        <dbReference type="PIRSR" id="PIRSR500134-1"/>
    </source>
</evidence>
<dbReference type="InterPro" id="IPR014026">
    <property type="entry name" value="UDP-Glc/GDP-Man_DH_dimer"/>
</dbReference>
<comment type="pathway">
    <text evidence="1">Nucleotide-sugar biosynthesis; UDP-alpha-D-glucuronate biosynthesis; UDP-alpha-D-glucuronate from UDP-alpha-D-glucose: step 1/1.</text>
</comment>
<dbReference type="Proteomes" id="UP000296469">
    <property type="component" value="Chromosome"/>
</dbReference>